<dbReference type="PANTHER" id="PTHR11467:SF20">
    <property type="entry name" value="H15 DOMAIN-CONTAINING PROTEIN-RELATED"/>
    <property type="match status" value="1"/>
</dbReference>
<dbReference type="Gene3D" id="1.10.10.10">
    <property type="entry name" value="Winged helix-like DNA-binding domain superfamily/Winged helix DNA-binding domain"/>
    <property type="match status" value="1"/>
</dbReference>
<sequence>MTETAVEVAAVTPVLVTPSKTPKKSKAAMASRIVKKLNKPSTHPPVKEMVMAAIMHLKERKGSSLQAVKKYIGTNYECDVLRLNTFILKALKSGVEKGTLIQTKGTGASGSFKLKDKKASVEKKPNKAVGEKKKAVKKVADEKKVKKSVSKKATGEKKTKGAKASKVTSKTGTVAKKAAASKQKATKPSKVAAKKPKTPKPKKIAPAKKAAPKMEMELQISAEEEAEKSAWQEKMLQKKRGQILRIKANRESFEKQMADMDNELAGFSGVRVAKPSSKNFVDENSDRRSSDSSMEKQARKIIASRNWEQVDSGSQNGLGQQPRPTKAQLAARQGLTYKLPKFSGKPAQWPLFYAAYKASNATWLHGSRKPDATAGSARR</sequence>
<dbReference type="InterPro" id="IPR036390">
    <property type="entry name" value="WH_DNA-bd_sf"/>
</dbReference>
<protein>
    <recommendedName>
        <fullName evidence="10">H15 domain-containing protein</fullName>
    </recommendedName>
</protein>
<keyword evidence="6 7" id="KW-0539">Nucleus</keyword>
<evidence type="ECO:0000256" key="9">
    <source>
        <dbReference type="SAM" id="MobiDB-lite"/>
    </source>
</evidence>
<feature type="compositionally biased region" description="Polar residues" evidence="9">
    <location>
        <begin position="306"/>
        <end position="323"/>
    </location>
</feature>
<evidence type="ECO:0000313" key="12">
    <source>
        <dbReference type="Proteomes" id="UP000069940"/>
    </source>
</evidence>
<evidence type="ECO:0000256" key="5">
    <source>
        <dbReference type="ARBA" id="ARBA00023125"/>
    </source>
</evidence>
<dbReference type="Pfam" id="PF00538">
    <property type="entry name" value="Linker_histone"/>
    <property type="match status" value="1"/>
</dbReference>
<feature type="domain" description="H15" evidence="10">
    <location>
        <begin position="42"/>
        <end position="116"/>
    </location>
</feature>
<feature type="compositionally biased region" description="Basic residues" evidence="9">
    <location>
        <begin position="184"/>
        <end position="206"/>
    </location>
</feature>
<feature type="region of interest" description="Disordered" evidence="9">
    <location>
        <begin position="275"/>
        <end position="327"/>
    </location>
</feature>
<reference evidence="11" key="2">
    <citation type="submission" date="2025-05" db="UniProtKB">
        <authorList>
            <consortium name="EnsemblMetazoa"/>
        </authorList>
    </citation>
    <scope>IDENTIFICATION</scope>
    <source>
        <strain evidence="11">Foshan</strain>
    </source>
</reference>
<keyword evidence="5 7" id="KW-0238">DNA-binding</keyword>
<dbReference type="Proteomes" id="UP000069940">
    <property type="component" value="Unassembled WGS sequence"/>
</dbReference>
<comment type="similarity">
    <text evidence="7">Belongs to the histone H1/H5 family.</text>
</comment>
<keyword evidence="12" id="KW-1185">Reference proteome</keyword>
<evidence type="ECO:0000256" key="6">
    <source>
        <dbReference type="ARBA" id="ARBA00023242"/>
    </source>
</evidence>
<dbReference type="InterPro" id="IPR005819">
    <property type="entry name" value="H1/H5"/>
</dbReference>
<evidence type="ECO:0000256" key="4">
    <source>
        <dbReference type="ARBA" id="ARBA00022454"/>
    </source>
</evidence>
<feature type="coiled-coil region" evidence="8">
    <location>
        <begin position="236"/>
        <end position="263"/>
    </location>
</feature>
<evidence type="ECO:0000256" key="8">
    <source>
        <dbReference type="SAM" id="Coils"/>
    </source>
</evidence>
<reference evidence="12" key="1">
    <citation type="journal article" date="2015" name="Proc. Natl. Acad. Sci. U.S.A.">
        <title>Genome sequence of the Asian Tiger mosquito, Aedes albopictus, reveals insights into its biology, genetics, and evolution.</title>
        <authorList>
            <person name="Chen X.G."/>
            <person name="Jiang X."/>
            <person name="Gu J."/>
            <person name="Xu M."/>
            <person name="Wu Y."/>
            <person name="Deng Y."/>
            <person name="Zhang C."/>
            <person name="Bonizzoni M."/>
            <person name="Dermauw W."/>
            <person name="Vontas J."/>
            <person name="Armbruster P."/>
            <person name="Huang X."/>
            <person name="Yang Y."/>
            <person name="Zhang H."/>
            <person name="He W."/>
            <person name="Peng H."/>
            <person name="Liu Y."/>
            <person name="Wu K."/>
            <person name="Chen J."/>
            <person name="Lirakis M."/>
            <person name="Topalis P."/>
            <person name="Van Leeuwen T."/>
            <person name="Hall A.B."/>
            <person name="Jiang X."/>
            <person name="Thorpe C."/>
            <person name="Mueller R.L."/>
            <person name="Sun C."/>
            <person name="Waterhouse R.M."/>
            <person name="Yan G."/>
            <person name="Tu Z.J."/>
            <person name="Fang X."/>
            <person name="James A.A."/>
        </authorList>
    </citation>
    <scope>NUCLEOTIDE SEQUENCE [LARGE SCALE GENOMIC DNA]</scope>
    <source>
        <strain evidence="12">Foshan</strain>
    </source>
</reference>
<name>A0ABM1YNX7_AEDAL</name>
<feature type="compositionally biased region" description="Basic and acidic residues" evidence="9">
    <location>
        <begin position="280"/>
        <end position="298"/>
    </location>
</feature>
<dbReference type="EnsemblMetazoa" id="AALFPA23_010829.R15256">
    <property type="protein sequence ID" value="AALFPA23_010829.P15256"/>
    <property type="gene ID" value="AALFPA23_010829"/>
</dbReference>
<comment type="function">
    <text evidence="1">Histones H1 are necessary for the condensation of nucleosome chains into higher-order structures.</text>
</comment>
<feature type="region of interest" description="Disordered" evidence="9">
    <location>
        <begin position="140"/>
        <end position="214"/>
    </location>
</feature>
<evidence type="ECO:0000313" key="11">
    <source>
        <dbReference type="EnsemblMetazoa" id="AALFPA23_010829.P15256"/>
    </source>
</evidence>
<proteinExistence type="inferred from homology"/>
<dbReference type="CDD" id="cd00073">
    <property type="entry name" value="H15"/>
    <property type="match status" value="1"/>
</dbReference>
<dbReference type="PROSITE" id="PS51504">
    <property type="entry name" value="H15"/>
    <property type="match status" value="1"/>
</dbReference>
<evidence type="ECO:0000259" key="10">
    <source>
        <dbReference type="PROSITE" id="PS51504"/>
    </source>
</evidence>
<dbReference type="SMART" id="SM00526">
    <property type="entry name" value="H15"/>
    <property type="match status" value="1"/>
</dbReference>
<dbReference type="InterPro" id="IPR005818">
    <property type="entry name" value="Histone_H1/H5_H15"/>
</dbReference>
<keyword evidence="8" id="KW-0175">Coiled coil</keyword>
<feature type="compositionally biased region" description="Low complexity" evidence="9">
    <location>
        <begin position="162"/>
        <end position="183"/>
    </location>
</feature>
<dbReference type="PRINTS" id="PR00624">
    <property type="entry name" value="HISTONEH5"/>
</dbReference>
<evidence type="ECO:0000256" key="3">
    <source>
        <dbReference type="ARBA" id="ARBA00004286"/>
    </source>
</evidence>
<dbReference type="InterPro" id="IPR036388">
    <property type="entry name" value="WH-like_DNA-bd_sf"/>
</dbReference>
<comment type="subcellular location">
    <subcellularLocation>
        <location evidence="3">Chromosome</location>
    </subcellularLocation>
    <subcellularLocation>
        <location evidence="2 7">Nucleus</location>
    </subcellularLocation>
</comment>
<keyword evidence="4 7" id="KW-0158">Chromosome</keyword>
<evidence type="ECO:0000256" key="7">
    <source>
        <dbReference type="RuleBase" id="RU003894"/>
    </source>
</evidence>
<dbReference type="GeneID" id="134291162"/>
<dbReference type="SUPFAM" id="SSF46785">
    <property type="entry name" value="Winged helix' DNA-binding domain"/>
    <property type="match status" value="1"/>
</dbReference>
<organism evidence="11 12">
    <name type="scientific">Aedes albopictus</name>
    <name type="common">Asian tiger mosquito</name>
    <name type="synonym">Stegomyia albopicta</name>
    <dbReference type="NCBI Taxonomy" id="7160"/>
    <lineage>
        <taxon>Eukaryota</taxon>
        <taxon>Metazoa</taxon>
        <taxon>Ecdysozoa</taxon>
        <taxon>Arthropoda</taxon>
        <taxon>Hexapoda</taxon>
        <taxon>Insecta</taxon>
        <taxon>Pterygota</taxon>
        <taxon>Neoptera</taxon>
        <taxon>Endopterygota</taxon>
        <taxon>Diptera</taxon>
        <taxon>Nematocera</taxon>
        <taxon>Culicoidea</taxon>
        <taxon>Culicidae</taxon>
        <taxon>Culicinae</taxon>
        <taxon>Aedini</taxon>
        <taxon>Aedes</taxon>
        <taxon>Stegomyia</taxon>
    </lineage>
</organism>
<accession>A0ABM1YNX7</accession>
<dbReference type="PANTHER" id="PTHR11467">
    <property type="entry name" value="HISTONE H1"/>
    <property type="match status" value="1"/>
</dbReference>
<dbReference type="RefSeq" id="XP_062714523.1">
    <property type="nucleotide sequence ID" value="XM_062858539.1"/>
</dbReference>
<evidence type="ECO:0000256" key="1">
    <source>
        <dbReference type="ARBA" id="ARBA00002809"/>
    </source>
</evidence>
<evidence type="ECO:0000256" key="2">
    <source>
        <dbReference type="ARBA" id="ARBA00004123"/>
    </source>
</evidence>